<protein>
    <submittedName>
        <fullName evidence="2">Acetyltransferase</fullName>
    </submittedName>
</protein>
<dbReference type="HOGENOM" id="CLU_013985_36_4_9"/>
<keyword evidence="2" id="KW-0808">Transferase</keyword>
<name>W0EAH1_9FIRM</name>
<evidence type="ECO:0000259" key="1">
    <source>
        <dbReference type="PROSITE" id="PS51186"/>
    </source>
</evidence>
<accession>W0EAH1</accession>
<dbReference type="CDD" id="cd04301">
    <property type="entry name" value="NAT_SF"/>
    <property type="match status" value="1"/>
</dbReference>
<sequence>MRVRQGNVRDWPFMFALGKDVIPASISPWRKQPMEDTLKYREKILKGFWTWIQQTDSMVFIAETEKEEAMGFLVLYPSSQEELTGVLQAWVMDLAVLPKYRHQGVGRTLMESAEQYTREKGIHYLGLAVSSHNLHALHLYETLGFAEERKLMVKVLE</sequence>
<reference evidence="2 3" key="1">
    <citation type="submission" date="2013-12" db="EMBL/GenBank/DDBJ databases">
        <authorList>
            <consortium name="DOE Joint Genome Institute"/>
            <person name="Smidt H."/>
            <person name="Huntemann M."/>
            <person name="Han J."/>
            <person name="Chen A."/>
            <person name="Kyrpides N."/>
            <person name="Mavromatis K."/>
            <person name="Markowitz V."/>
            <person name="Palaniappan K."/>
            <person name="Ivanova N."/>
            <person name="Schaumberg A."/>
            <person name="Pati A."/>
            <person name="Liolios K."/>
            <person name="Nordberg H.P."/>
            <person name="Cantor M.N."/>
            <person name="Hua S.X."/>
            <person name="Woyke T."/>
        </authorList>
    </citation>
    <scope>NUCLEOTIDE SEQUENCE [LARGE SCALE GENOMIC DNA]</scope>
    <source>
        <strain evidence="3">DSM 15288</strain>
    </source>
</reference>
<dbReference type="KEGG" id="dmt:DESME_12495"/>
<evidence type="ECO:0000313" key="3">
    <source>
        <dbReference type="Proteomes" id="UP000010847"/>
    </source>
</evidence>
<dbReference type="SUPFAM" id="SSF55729">
    <property type="entry name" value="Acyl-CoA N-acyltransferases (Nat)"/>
    <property type="match status" value="1"/>
</dbReference>
<dbReference type="OrthoDB" id="9795206at2"/>
<proteinExistence type="predicted"/>
<dbReference type="InterPro" id="IPR000182">
    <property type="entry name" value="GNAT_dom"/>
</dbReference>
<gene>
    <name evidence="2" type="ORF">DESME_12495</name>
</gene>
<dbReference type="InterPro" id="IPR016181">
    <property type="entry name" value="Acyl_CoA_acyltransferase"/>
</dbReference>
<dbReference type="RefSeq" id="WP_006716674.1">
    <property type="nucleotide sequence ID" value="NZ_CP007032.1"/>
</dbReference>
<dbReference type="Proteomes" id="UP000010847">
    <property type="component" value="Chromosome"/>
</dbReference>
<dbReference type="Pfam" id="PF00583">
    <property type="entry name" value="Acetyltransf_1"/>
    <property type="match status" value="1"/>
</dbReference>
<dbReference type="eggNOG" id="COG0456">
    <property type="taxonomic scope" value="Bacteria"/>
</dbReference>
<organism evidence="2 3">
    <name type="scientific">Desulfitobacterium metallireducens DSM 15288</name>
    <dbReference type="NCBI Taxonomy" id="871968"/>
    <lineage>
        <taxon>Bacteria</taxon>
        <taxon>Bacillati</taxon>
        <taxon>Bacillota</taxon>
        <taxon>Clostridia</taxon>
        <taxon>Eubacteriales</taxon>
        <taxon>Desulfitobacteriaceae</taxon>
        <taxon>Desulfitobacterium</taxon>
    </lineage>
</organism>
<dbReference type="EMBL" id="CP007032">
    <property type="protein sequence ID" value="AHF07747.1"/>
    <property type="molecule type" value="Genomic_DNA"/>
</dbReference>
<dbReference type="PROSITE" id="PS51186">
    <property type="entry name" value="GNAT"/>
    <property type="match status" value="1"/>
</dbReference>
<dbReference type="PANTHER" id="PTHR43072">
    <property type="entry name" value="N-ACETYLTRANSFERASE"/>
    <property type="match status" value="1"/>
</dbReference>
<keyword evidence="3" id="KW-1185">Reference proteome</keyword>
<dbReference type="AlphaFoldDB" id="W0EAH1"/>
<evidence type="ECO:0000313" key="2">
    <source>
        <dbReference type="EMBL" id="AHF07747.1"/>
    </source>
</evidence>
<dbReference type="Gene3D" id="3.40.630.30">
    <property type="match status" value="1"/>
</dbReference>
<feature type="domain" description="N-acetyltransferase" evidence="1">
    <location>
        <begin position="1"/>
        <end position="157"/>
    </location>
</feature>
<dbReference type="STRING" id="871968.DESME_12495"/>
<dbReference type="GO" id="GO:0016747">
    <property type="term" value="F:acyltransferase activity, transferring groups other than amino-acyl groups"/>
    <property type="evidence" value="ECO:0007669"/>
    <property type="project" value="InterPro"/>
</dbReference>
<dbReference type="PANTHER" id="PTHR43072:SF60">
    <property type="entry name" value="L-2,4-DIAMINOBUTYRIC ACID ACETYLTRANSFERASE"/>
    <property type="match status" value="1"/>
</dbReference>